<proteinExistence type="predicted"/>
<protein>
    <submittedName>
        <fullName evidence="1">Polyprotein</fullName>
    </submittedName>
</protein>
<feature type="non-terminal residue" evidence="1">
    <location>
        <position position="1"/>
    </location>
</feature>
<reference evidence="1" key="1">
    <citation type="journal article" date="2005" name="Virology">
        <title>Genome analysis of Cryphonectria hypovirus 4, the most common hypovirus species in North America.</title>
        <authorList>
            <person name="Linder-Basso D."/>
            <person name="Dynek J.N."/>
            <person name="Hillman B.I."/>
        </authorList>
    </citation>
    <scope>NUCLEOTIDE SEQUENCE</scope>
    <source>
        <strain evidence="1">KY14-c1</strain>
    </source>
</reference>
<name>Q6REZ5_9VIRU</name>
<organism evidence="1">
    <name type="scientific">Cryphonectria hypovirus 4</name>
    <dbReference type="NCBI Taxonomy" id="245101"/>
    <lineage>
        <taxon>Viruses</taxon>
        <taxon>Riboviria</taxon>
        <taxon>Orthornavirae</taxon>
        <taxon>Pisuviricota</taxon>
        <taxon>Duplopiviricetes</taxon>
        <taxon>Durnavirales</taxon>
        <taxon>Hypoviridae</taxon>
        <taxon>Betahypovirus</taxon>
        <taxon>Betahypovirus americanum</taxon>
    </lineage>
</organism>
<sequence>QDLHLVEGRLAGYRIPNTGGNAWNWDCSEVVLVDFSLPVPAHLRDLE</sequence>
<accession>Q6REZ5</accession>
<dbReference type="EMBL" id="AY501469">
    <property type="protein sequence ID" value="AAR88206.1"/>
    <property type="molecule type" value="Genomic_RNA"/>
</dbReference>
<evidence type="ECO:0000313" key="1">
    <source>
        <dbReference type="EMBL" id="AAR88206.1"/>
    </source>
</evidence>